<dbReference type="Proteomes" id="UP001138686">
    <property type="component" value="Unassembled WGS sequence"/>
</dbReference>
<gene>
    <name evidence="1" type="ORF">KXJ69_08880</name>
</gene>
<reference evidence="1" key="1">
    <citation type="submission" date="2021-07" db="EMBL/GenBank/DDBJ databases">
        <title>Aureisphaera sp. CAU 1614 isolated from sea sediment.</title>
        <authorList>
            <person name="Kim W."/>
        </authorList>
    </citation>
    <scope>NUCLEOTIDE SEQUENCE</scope>
    <source>
        <strain evidence="1">CAU 1614</strain>
    </source>
</reference>
<dbReference type="Pfam" id="PF13279">
    <property type="entry name" value="4HBT_2"/>
    <property type="match status" value="1"/>
</dbReference>
<sequence length="161" mass="19084">MEKSPKILESKTLIRFQHCDPFNHLNNSEYLNYMVNAREDQLIKHYGIDIYKMGREQGKSWVVGSNQIAYLRPAWLMEEVTIQSQLLSYNETSLHVELRMFNDSKTELKAIMWSNYVHFNLLKQRRETHSGDFMELFASVISPVVENTFEERVSVFKKVKM</sequence>
<dbReference type="CDD" id="cd00586">
    <property type="entry name" value="4HBT"/>
    <property type="match status" value="1"/>
</dbReference>
<accession>A0A9X1FQY3</accession>
<evidence type="ECO:0000313" key="1">
    <source>
        <dbReference type="EMBL" id="MBW2938217.1"/>
    </source>
</evidence>
<protein>
    <submittedName>
        <fullName evidence="1">Acyl-CoA thioesterase</fullName>
    </submittedName>
</protein>
<comment type="caution">
    <text evidence="1">The sequence shown here is derived from an EMBL/GenBank/DDBJ whole genome shotgun (WGS) entry which is preliminary data.</text>
</comment>
<dbReference type="AlphaFoldDB" id="A0A9X1FQY3"/>
<organism evidence="1 2">
    <name type="scientific">Halomarinibacterium sedimenti</name>
    <dbReference type="NCBI Taxonomy" id="2857106"/>
    <lineage>
        <taxon>Bacteria</taxon>
        <taxon>Pseudomonadati</taxon>
        <taxon>Bacteroidota</taxon>
        <taxon>Flavobacteriia</taxon>
        <taxon>Flavobacteriales</taxon>
        <taxon>Flavobacteriaceae</taxon>
        <taxon>Halomarinibacterium</taxon>
    </lineage>
</organism>
<proteinExistence type="predicted"/>
<name>A0A9X1FQY3_9FLAO</name>
<evidence type="ECO:0000313" key="2">
    <source>
        <dbReference type="Proteomes" id="UP001138686"/>
    </source>
</evidence>
<dbReference type="RefSeq" id="WP_219052734.1">
    <property type="nucleotide sequence ID" value="NZ_JAHWDP010000003.1"/>
</dbReference>
<dbReference type="EMBL" id="JAHWDP010000003">
    <property type="protein sequence ID" value="MBW2938217.1"/>
    <property type="molecule type" value="Genomic_DNA"/>
</dbReference>
<keyword evidence="2" id="KW-1185">Reference proteome</keyword>